<keyword evidence="1" id="KW-1133">Transmembrane helix</keyword>
<dbReference type="EMBL" id="JAACVF010000192">
    <property type="protein sequence ID" value="NCN65659.1"/>
    <property type="molecule type" value="Genomic_DNA"/>
</dbReference>
<dbReference type="AlphaFoldDB" id="A0A8J7YT48"/>
<keyword evidence="1" id="KW-0472">Membrane</keyword>
<proteinExistence type="predicted"/>
<reference evidence="2" key="1">
    <citation type="submission" date="2019-11" db="EMBL/GenBank/DDBJ databases">
        <title>Lipid analysis of CO2-rich subsurface aquifers suggests an autotrophy-based deep biosphere with lysolipids enriched in CPR bacteria.</title>
        <authorList>
            <person name="Probst A.J."/>
            <person name="Elling F.J."/>
            <person name="Castelle C.J."/>
            <person name="Zhu Q."/>
            <person name="Elvert M."/>
            <person name="Birarda G."/>
            <person name="Holman H.-Y."/>
            <person name="Lane K.R."/>
            <person name="Ladd B."/>
            <person name="Ryan M.C."/>
            <person name="Woyke T."/>
            <person name="Hinrichs K.-U."/>
            <person name="Banfield J.F."/>
        </authorList>
    </citation>
    <scope>NUCLEOTIDE SEQUENCE</scope>
    <source>
        <strain evidence="2">CG_2015-01_33_1645</strain>
    </source>
</reference>
<dbReference type="Proteomes" id="UP000768163">
    <property type="component" value="Unassembled WGS sequence"/>
</dbReference>
<feature type="transmembrane region" description="Helical" evidence="1">
    <location>
        <begin position="7"/>
        <end position="25"/>
    </location>
</feature>
<name>A0A8J7YT48_9ARCH</name>
<gene>
    <name evidence="2" type="ORF">GW910_06355</name>
</gene>
<evidence type="ECO:0000313" key="2">
    <source>
        <dbReference type="EMBL" id="NCN65659.1"/>
    </source>
</evidence>
<accession>A0A8J7YT48</accession>
<evidence type="ECO:0000313" key="3">
    <source>
        <dbReference type="Proteomes" id="UP000768163"/>
    </source>
</evidence>
<organism evidence="2 3">
    <name type="scientific">Candidatus Altarchaeum hamiconexum</name>
    <dbReference type="NCBI Taxonomy" id="1803513"/>
    <lineage>
        <taxon>Archaea</taxon>
        <taxon>Candidatus Altarchaeota</taxon>
        <taxon>Candidatus Altiarchaeia</taxon>
        <taxon>Candidatus Altarchaeales</taxon>
        <taxon>Candidatus Altarchaeaceae</taxon>
        <taxon>Candidatus Altarchaeum</taxon>
    </lineage>
</organism>
<evidence type="ECO:0000256" key="1">
    <source>
        <dbReference type="SAM" id="Phobius"/>
    </source>
</evidence>
<comment type="caution">
    <text evidence="2">The sequence shown here is derived from an EMBL/GenBank/DDBJ whole genome shotgun (WGS) entry which is preliminary data.</text>
</comment>
<protein>
    <submittedName>
        <fullName evidence="2">Uncharacterized protein</fullName>
    </submittedName>
</protein>
<sequence>MKLKTHYVYILIFIIILIGFFSLVYKTTIIIDNWSEEFTYKNKHDWESDWKNFEAKDYLVEWYDKYYVLYENINSNFSMGEREYFLGKVTKNESRKCNSIDYYKKALDEFEDKQLIYEIMYFLSLECDYETKDYESILLNIDEKSKSVIYKILFSQGDFKIEPYKLKRNRINISDNFSRIILGSSYIKIDNNTIIGTQIERVIRDWASNIINVYPQDFKNIISYGEGDNLIRAVNGNSAKIIPLTSTIIIYSKGKWYAPDENGIFRFEVLHDKANYPTNKCYGNICLIIDTHGISSLVSQSIQNNVSLVIGCGDYTDKMTAAQYLAERGIDVFFPADRFIGDVINYQGSGILLGTAPIRNNIIGNQSIEIDKNELIIVQDNYEPYLGQYYDSPKRYFKELERIIPLNAKYVITSSNQTNLVIEQANLMNSKIIGVRIWTEYDYTSLRKWLLENSNNRAILFHSGLYPYAQDLFDEFPNQTSFGDTKPVFK</sequence>
<keyword evidence="1" id="KW-0812">Transmembrane</keyword>